<organism evidence="2 3">
    <name type="scientific">Mariniblastus fucicola</name>
    <dbReference type="NCBI Taxonomy" id="980251"/>
    <lineage>
        <taxon>Bacteria</taxon>
        <taxon>Pseudomonadati</taxon>
        <taxon>Planctomycetota</taxon>
        <taxon>Planctomycetia</taxon>
        <taxon>Pirellulales</taxon>
        <taxon>Pirellulaceae</taxon>
        <taxon>Mariniblastus</taxon>
    </lineage>
</organism>
<dbReference type="Proteomes" id="UP000322214">
    <property type="component" value="Chromosome"/>
</dbReference>
<reference evidence="2 3" key="1">
    <citation type="submission" date="2019-08" db="EMBL/GenBank/DDBJ databases">
        <title>Deep-cultivation of Planctomycetes and their phenomic and genomic characterization uncovers novel biology.</title>
        <authorList>
            <person name="Wiegand S."/>
            <person name="Jogler M."/>
            <person name="Boedeker C."/>
            <person name="Pinto D."/>
            <person name="Vollmers J."/>
            <person name="Rivas-Marin E."/>
            <person name="Kohn T."/>
            <person name="Peeters S.H."/>
            <person name="Heuer A."/>
            <person name="Rast P."/>
            <person name="Oberbeckmann S."/>
            <person name="Bunk B."/>
            <person name="Jeske O."/>
            <person name="Meyerdierks A."/>
            <person name="Storesund J.E."/>
            <person name="Kallscheuer N."/>
            <person name="Luecker S."/>
            <person name="Lage O.M."/>
            <person name="Pohl T."/>
            <person name="Merkel B.J."/>
            <person name="Hornburger P."/>
            <person name="Mueller R.-W."/>
            <person name="Bruemmer F."/>
            <person name="Labrenz M."/>
            <person name="Spormann A.M."/>
            <person name="Op den Camp H."/>
            <person name="Overmann J."/>
            <person name="Amann R."/>
            <person name="Jetten M.S.M."/>
            <person name="Mascher T."/>
            <person name="Medema M.H."/>
            <person name="Devos D.P."/>
            <person name="Kaster A.-K."/>
            <person name="Ovreas L."/>
            <person name="Rohde M."/>
            <person name="Galperin M.Y."/>
            <person name="Jogler C."/>
        </authorList>
    </citation>
    <scope>NUCLEOTIDE SEQUENCE [LARGE SCALE GENOMIC DNA]</scope>
    <source>
        <strain evidence="2 3">FC18</strain>
    </source>
</reference>
<dbReference type="EMBL" id="CP042912">
    <property type="protein sequence ID" value="QEG25153.1"/>
    <property type="molecule type" value="Genomic_DNA"/>
</dbReference>
<name>A0A5B9PSF4_9BACT</name>
<feature type="region of interest" description="Disordered" evidence="1">
    <location>
        <begin position="343"/>
        <end position="366"/>
    </location>
</feature>
<evidence type="ECO:0000313" key="3">
    <source>
        <dbReference type="Proteomes" id="UP000322214"/>
    </source>
</evidence>
<evidence type="ECO:0000313" key="2">
    <source>
        <dbReference type="EMBL" id="QEG25153.1"/>
    </source>
</evidence>
<dbReference type="OrthoDB" id="1489030at2"/>
<dbReference type="KEGG" id="mff:MFFC18_50770"/>
<dbReference type="STRING" id="980251.GCA_001642875_03886"/>
<proteinExistence type="predicted"/>
<sequence length="366" mass="41179">MNEQSRPIQIRVGVVDDVFAPPNLSSVRTHNLEEFLDAVDEHDLGEVLHRIVGAEQLDASAVTDIQIGSLFEHKKAFQTISREFELLFGDFQNRKNDLKAIVAGIEKFPNAKISTYDSQKAIEEESNHLHVVFLDYQLAGGPEEAREVAKQLYSQHRAFIFLMSDQAATSDKEEGFRKDLKLLRGFFRYCPKASLKDAETVERNLLFVPTDIEICRLIHELVEGLEVTLGGNIESLDASQVSSSRPVPGQAVRRFMSVLRDMPLQDYATLCELTLYDVGFPLGDYIRRLLGAFLVDQVFRSQNVSNSLRQLDSTRFTEFLPVVSQPSESLKEIYAASLAEPIANPWGSHPWEGEGDEESREASDGE</sequence>
<gene>
    <name evidence="2" type="ORF">MFFC18_50770</name>
</gene>
<dbReference type="RefSeq" id="WP_075085876.1">
    <property type="nucleotide sequence ID" value="NZ_CP042912.1"/>
</dbReference>
<accession>A0A5B9PSF4</accession>
<dbReference type="AlphaFoldDB" id="A0A5B9PSF4"/>
<keyword evidence="3" id="KW-1185">Reference proteome</keyword>
<protein>
    <submittedName>
        <fullName evidence="2">Uncharacterized protein</fullName>
    </submittedName>
</protein>
<evidence type="ECO:0000256" key="1">
    <source>
        <dbReference type="SAM" id="MobiDB-lite"/>
    </source>
</evidence>